<gene>
    <name evidence="11" type="ORF">SAMN02982922_2286</name>
</gene>
<dbReference type="EMBL" id="FXBL01000004">
    <property type="protein sequence ID" value="SMH40235.1"/>
    <property type="molecule type" value="Genomic_DNA"/>
</dbReference>
<evidence type="ECO:0000313" key="12">
    <source>
        <dbReference type="Proteomes" id="UP000193083"/>
    </source>
</evidence>
<evidence type="ECO:0000256" key="8">
    <source>
        <dbReference type="ARBA" id="ARBA00023214"/>
    </source>
</evidence>
<evidence type="ECO:0000256" key="3">
    <source>
        <dbReference type="ARBA" id="ARBA00022692"/>
    </source>
</evidence>
<sequence length="455" mass="47410">MAQASRRRSRAGLLRRSTALARPRQWRQRLVFWFGALAIGVTSVAFAWLADGAQHLFSAAFVRDDWRRFLPLAVTPAGFALLAWLALRYFPGSQGSGIPQAIAARHVRQDEERSWFLSLRMVVGKIALTTGGLLFGASIGREGPTVQVGASIMLAAARKGGMAQARGLILAGSAAGIAAAFNTPLAGIVFAIEEMGRSYQSRTNGVVLSAVIIAGLASLAIVGNYTYFGVSDAAAHDPLDWLLVVICGIVGGALGATFSLATLKITRRVRRMRTHDPVGRTVIVALAAGMVVAIIGVATDGQTFGTGYEQARAAIEGEAPPALYFVGKFVASLASTVAGIPGGLFAPSLSVGAGLGGTLGSLVGGDIGLAAILGMAGYFAGVVQAPMTAFVIILEMTGNHGNVIPLMLASMLGYGVSRLISPEPLYHALSRLFLADLIRRQRADDAGTASRPDPV</sequence>
<keyword evidence="2" id="KW-0813">Transport</keyword>
<dbReference type="CDD" id="cd01034">
    <property type="entry name" value="EriC_like"/>
    <property type="match status" value="1"/>
</dbReference>
<evidence type="ECO:0000256" key="7">
    <source>
        <dbReference type="ARBA" id="ARBA00023173"/>
    </source>
</evidence>
<feature type="transmembrane region" description="Helical" evidence="10">
    <location>
        <begin position="367"/>
        <end position="394"/>
    </location>
</feature>
<dbReference type="GO" id="GO:0005254">
    <property type="term" value="F:chloride channel activity"/>
    <property type="evidence" value="ECO:0007669"/>
    <property type="project" value="UniProtKB-KW"/>
</dbReference>
<reference evidence="11 12" key="1">
    <citation type="submission" date="2017-04" db="EMBL/GenBank/DDBJ databases">
        <authorList>
            <person name="Afonso C.L."/>
            <person name="Miller P.J."/>
            <person name="Scott M.A."/>
            <person name="Spackman E."/>
            <person name="Goraichik I."/>
            <person name="Dimitrov K.M."/>
            <person name="Suarez D.L."/>
            <person name="Swayne D.E."/>
        </authorList>
    </citation>
    <scope>NUCLEOTIDE SEQUENCE [LARGE SCALE GENOMIC DNA]</scope>
    <source>
        <strain evidence="11 12">B5P</strain>
    </source>
</reference>
<dbReference type="OrthoDB" id="9767361at2"/>
<evidence type="ECO:0000256" key="1">
    <source>
        <dbReference type="ARBA" id="ARBA00004141"/>
    </source>
</evidence>
<protein>
    <submittedName>
        <fullName evidence="11">H+/Cl-antiporter ClcA</fullName>
    </submittedName>
</protein>
<dbReference type="InterPro" id="IPR050368">
    <property type="entry name" value="ClC-type_chloride_channel"/>
</dbReference>
<organism evidence="11 12">
    <name type="scientific">Mesorhizobium australicum</name>
    <dbReference type="NCBI Taxonomy" id="536018"/>
    <lineage>
        <taxon>Bacteria</taxon>
        <taxon>Pseudomonadati</taxon>
        <taxon>Pseudomonadota</taxon>
        <taxon>Alphaproteobacteria</taxon>
        <taxon>Hyphomicrobiales</taxon>
        <taxon>Phyllobacteriaceae</taxon>
        <taxon>Mesorhizobium</taxon>
    </lineage>
</organism>
<evidence type="ECO:0000313" key="11">
    <source>
        <dbReference type="EMBL" id="SMH40235.1"/>
    </source>
</evidence>
<keyword evidence="3 10" id="KW-0812">Transmembrane</keyword>
<feature type="transmembrane region" description="Helical" evidence="10">
    <location>
        <begin position="115"/>
        <end position="139"/>
    </location>
</feature>
<feature type="transmembrane region" description="Helical" evidence="10">
    <location>
        <begin position="239"/>
        <end position="261"/>
    </location>
</feature>
<dbReference type="GO" id="GO:0034707">
    <property type="term" value="C:chloride channel complex"/>
    <property type="evidence" value="ECO:0007669"/>
    <property type="project" value="UniProtKB-KW"/>
</dbReference>
<dbReference type="RefSeq" id="WP_085464283.1">
    <property type="nucleotide sequence ID" value="NZ_FXBL01000004.1"/>
</dbReference>
<keyword evidence="9" id="KW-0407">Ion channel</keyword>
<evidence type="ECO:0000256" key="5">
    <source>
        <dbReference type="ARBA" id="ARBA00023065"/>
    </source>
</evidence>
<dbReference type="Proteomes" id="UP000193083">
    <property type="component" value="Unassembled WGS sequence"/>
</dbReference>
<name>A0A1X7NQI0_9HYPH</name>
<evidence type="ECO:0000256" key="10">
    <source>
        <dbReference type="SAM" id="Phobius"/>
    </source>
</evidence>
<keyword evidence="6 10" id="KW-0472">Membrane</keyword>
<evidence type="ECO:0000256" key="6">
    <source>
        <dbReference type="ARBA" id="ARBA00023136"/>
    </source>
</evidence>
<dbReference type="InterPro" id="IPR001807">
    <property type="entry name" value="ClC"/>
</dbReference>
<dbReference type="PANTHER" id="PTHR43427">
    <property type="entry name" value="CHLORIDE CHANNEL PROTEIN CLC-E"/>
    <property type="match status" value="1"/>
</dbReference>
<keyword evidence="12" id="KW-1185">Reference proteome</keyword>
<proteinExistence type="predicted"/>
<dbReference type="PANTHER" id="PTHR43427:SF6">
    <property type="entry name" value="CHLORIDE CHANNEL PROTEIN CLC-E"/>
    <property type="match status" value="1"/>
</dbReference>
<accession>A0A1X7NQI0</accession>
<feature type="transmembrane region" description="Helical" evidence="10">
    <location>
        <begin position="282"/>
        <end position="299"/>
    </location>
</feature>
<dbReference type="SUPFAM" id="SSF81340">
    <property type="entry name" value="Clc chloride channel"/>
    <property type="match status" value="1"/>
</dbReference>
<feature type="transmembrane region" description="Helical" evidence="10">
    <location>
        <begin position="329"/>
        <end position="355"/>
    </location>
</feature>
<comment type="subcellular location">
    <subcellularLocation>
        <location evidence="1">Membrane</location>
        <topology evidence="1">Multi-pass membrane protein</topology>
    </subcellularLocation>
</comment>
<dbReference type="InterPro" id="IPR014743">
    <property type="entry name" value="Cl-channel_core"/>
</dbReference>
<feature type="transmembrane region" description="Helical" evidence="10">
    <location>
        <begin position="30"/>
        <end position="49"/>
    </location>
</feature>
<keyword evidence="5" id="KW-0406">Ion transport</keyword>
<dbReference type="PRINTS" id="PR00762">
    <property type="entry name" value="CLCHANNEL"/>
</dbReference>
<feature type="transmembrane region" description="Helical" evidence="10">
    <location>
        <begin position="69"/>
        <end position="87"/>
    </location>
</feature>
<dbReference type="Gene3D" id="1.10.3080.10">
    <property type="entry name" value="Clc chloride channel"/>
    <property type="match status" value="1"/>
</dbReference>
<dbReference type="Pfam" id="PF00654">
    <property type="entry name" value="Voltage_CLC"/>
    <property type="match status" value="1"/>
</dbReference>
<keyword evidence="8" id="KW-0868">Chloride</keyword>
<evidence type="ECO:0000256" key="2">
    <source>
        <dbReference type="ARBA" id="ARBA00022448"/>
    </source>
</evidence>
<keyword evidence="7" id="KW-0869">Chloride channel</keyword>
<evidence type="ECO:0000256" key="9">
    <source>
        <dbReference type="ARBA" id="ARBA00023303"/>
    </source>
</evidence>
<feature type="transmembrane region" description="Helical" evidence="10">
    <location>
        <begin position="204"/>
        <end position="227"/>
    </location>
</feature>
<dbReference type="AlphaFoldDB" id="A0A1X7NQI0"/>
<keyword evidence="4 10" id="KW-1133">Transmembrane helix</keyword>
<evidence type="ECO:0000256" key="4">
    <source>
        <dbReference type="ARBA" id="ARBA00022989"/>
    </source>
</evidence>
<feature type="transmembrane region" description="Helical" evidence="10">
    <location>
        <begin position="168"/>
        <end position="192"/>
    </location>
</feature>